<dbReference type="Proteomes" id="UP001369815">
    <property type="component" value="Unassembled WGS sequence"/>
</dbReference>
<keyword evidence="4" id="KW-1185">Reference proteome</keyword>
<dbReference type="EMBL" id="JBANMG010000002">
    <property type="protein sequence ID" value="KAK6956874.1"/>
    <property type="molecule type" value="Genomic_DNA"/>
</dbReference>
<dbReference type="AlphaFoldDB" id="A0AAX6MWJ9"/>
<accession>A0AAX6MWJ9</accession>
<comment type="caution">
    <text evidence="3">The sequence shown here is derived from an EMBL/GenBank/DDBJ whole genome shotgun (WGS) entry which is preliminary data.</text>
</comment>
<evidence type="ECO:0000313" key="4">
    <source>
        <dbReference type="Proteomes" id="UP001369815"/>
    </source>
</evidence>
<evidence type="ECO:0000256" key="1">
    <source>
        <dbReference type="SAM" id="Coils"/>
    </source>
</evidence>
<feature type="coiled-coil region" evidence="1">
    <location>
        <begin position="385"/>
        <end position="468"/>
    </location>
</feature>
<feature type="compositionally biased region" description="Polar residues" evidence="2">
    <location>
        <begin position="1238"/>
        <end position="1252"/>
    </location>
</feature>
<reference evidence="3 4" key="1">
    <citation type="journal article" date="2024" name="Front Chem Biol">
        <title>Unveiling the potential of Daldinia eschscholtzii MFLUCC 19-0629 through bioactivity and bioinformatics studies for enhanced sustainable agriculture production.</title>
        <authorList>
            <person name="Brooks S."/>
            <person name="Weaver J.A."/>
            <person name="Klomchit A."/>
            <person name="Alharthi S.A."/>
            <person name="Onlamun T."/>
            <person name="Nurani R."/>
            <person name="Vong T.K."/>
            <person name="Alberti F."/>
            <person name="Greco C."/>
        </authorList>
    </citation>
    <scope>NUCLEOTIDE SEQUENCE [LARGE SCALE GENOMIC DNA]</scope>
    <source>
        <strain evidence="3">MFLUCC 19-0629</strain>
    </source>
</reference>
<feature type="coiled-coil region" evidence="1">
    <location>
        <begin position="587"/>
        <end position="621"/>
    </location>
</feature>
<feature type="compositionally biased region" description="Polar residues" evidence="2">
    <location>
        <begin position="13"/>
        <end position="33"/>
    </location>
</feature>
<feature type="compositionally biased region" description="Polar residues" evidence="2">
    <location>
        <begin position="1220"/>
        <end position="1231"/>
    </location>
</feature>
<feature type="compositionally biased region" description="Polar residues" evidence="2">
    <location>
        <begin position="106"/>
        <end position="121"/>
    </location>
</feature>
<feature type="compositionally biased region" description="Basic and acidic residues" evidence="2">
    <location>
        <begin position="1"/>
        <end position="12"/>
    </location>
</feature>
<name>A0AAX6MWJ9_9PEZI</name>
<feature type="compositionally biased region" description="Polar residues" evidence="2">
    <location>
        <begin position="1115"/>
        <end position="1135"/>
    </location>
</feature>
<feature type="region of interest" description="Disordered" evidence="2">
    <location>
        <begin position="1192"/>
        <end position="1259"/>
    </location>
</feature>
<feature type="compositionally biased region" description="Low complexity" evidence="2">
    <location>
        <begin position="168"/>
        <end position="182"/>
    </location>
</feature>
<feature type="region of interest" description="Disordered" evidence="2">
    <location>
        <begin position="1075"/>
        <end position="1162"/>
    </location>
</feature>
<evidence type="ECO:0000256" key="2">
    <source>
        <dbReference type="SAM" id="MobiDB-lite"/>
    </source>
</evidence>
<keyword evidence="1" id="KW-0175">Coiled coil</keyword>
<feature type="region of interest" description="Disordered" evidence="2">
    <location>
        <begin position="151"/>
        <end position="321"/>
    </location>
</feature>
<feature type="coiled-coil region" evidence="1">
    <location>
        <begin position="717"/>
        <end position="865"/>
    </location>
</feature>
<feature type="compositionally biased region" description="Basic and acidic residues" evidence="2">
    <location>
        <begin position="1016"/>
        <end position="1032"/>
    </location>
</feature>
<evidence type="ECO:0000313" key="3">
    <source>
        <dbReference type="EMBL" id="KAK6956874.1"/>
    </source>
</evidence>
<feature type="compositionally biased region" description="Polar residues" evidence="2">
    <location>
        <begin position="154"/>
        <end position="163"/>
    </location>
</feature>
<gene>
    <name evidence="3" type="ORF">Daesc_002156</name>
</gene>
<feature type="region of interest" description="Disordered" evidence="2">
    <location>
        <begin position="101"/>
        <end position="121"/>
    </location>
</feature>
<feature type="region of interest" description="Disordered" evidence="2">
    <location>
        <begin position="1016"/>
        <end position="1035"/>
    </location>
</feature>
<feature type="coiled-coil region" evidence="1">
    <location>
        <begin position="520"/>
        <end position="561"/>
    </location>
</feature>
<sequence length="1259" mass="141722">MSQVARKQESHTSDQVSGKYQDTDSQVVSSQADFIQPLEDSQDINTDTIIEGLPLEQPSQNAISTRTMEVNYFSRPTLETTEEIGATFQFQKAPPPRMISHGPGVQQRNSAPQSVGNAASQCGQNLTMSGLTSQGGSVTSLQANDREGIREYSDNCQDGSPANTIVHPQKSPQNVPSSNQPPRSELPGSMPAKDINGFPFPDDASRNPSGGKMQRSHRSLGKPQLPKAISDTRRKALAQISPRNSLSRQIAVPSPPANHTVTQKSTPDRGVPHGTKRHSEGHEQPMGDQLPKETGGNEEKRISTKSSRNKRHKAQGLTRPISLEPSEYDVISARPCSQASISSKLQAYSRTSHKRHTPTREQNSKYLKKFAESWNTNYLYNQRLLDRLEDKISSLESRIASQDCTIIQYEEVISCRDQEVDDLSAEIEHLHTQNKEAQSKVNTSDNVHKKLEDKLRSYKARLNDAIGEQQRLFIKSKEICQKVTEEVKAEERVQKESIEEAFAALGRLRAKITQEIAAVAKDSNGQVDELNKTIKSLENELRDREKELERERQHTQDLTEQLSEIRKVNDCSLQSVAVQNQELLYQMKQDREHAENAEVRIQKQEEKLDTVLKTLEQMSSKTLDPIVVMEKLREVHSSMATTIIEEFQNSVILTQNSILEDQDALNESITEIHQLCEDICEKLSTLNDVEVWQERVHHSDAAVQIHTQRVQHLQDEVNQLHMRLNEQIGMRDELERQVATATMNEQATNEKIKNIKEQTERLQRELSEKELIVSEANKNLQVAQEELREQVRVAEDRQKHIQNERETHEKAIELSVQQHKQELSHAITEKTNELRERNQNAEKRLKEVEAARVQLEEELTKSRQEGEMIKASVDEDIRRIRSEIMTVTTSIAKMTAGLEGTGIEQEALRGILEAWSRDRVEVDQMKHILRRLANDQPNAIQMSDQLKQLLEIQKKMRGTLEYHQAEVTAAEADVRGLSQSTTHHGLIVMNNPRDEATYVQEESQGTKRKVMVKSPVDMDDHKSPMSVEQERSTRRHAAPLRGIMKVTSNDILVEAEEDNAQDMNSQAPITPQLLPKRGVARRGAKPTLTTRSTYNRPVAGSIPEKDHGYVVRGQAGSNGDLNYNADTSEQVNPGSSGHEPPSKKQRILRTDEHEARGSNIAERVKLSRSMSISSSAWALDNEEAMKIGSSGHNALSLRGGPMKRKQSGLVTYGKNDSDKGSSYNQSSTVSGPTEEVDSQSTQASCRTDSQAWEQDVLED</sequence>
<feature type="region of interest" description="Disordered" evidence="2">
    <location>
        <begin position="1"/>
        <end position="42"/>
    </location>
</feature>
<protein>
    <submittedName>
        <fullName evidence="3">Uncharacterized protein</fullName>
    </submittedName>
</protein>
<organism evidence="3 4">
    <name type="scientific">Daldinia eschscholtzii</name>
    <dbReference type="NCBI Taxonomy" id="292717"/>
    <lineage>
        <taxon>Eukaryota</taxon>
        <taxon>Fungi</taxon>
        <taxon>Dikarya</taxon>
        <taxon>Ascomycota</taxon>
        <taxon>Pezizomycotina</taxon>
        <taxon>Sordariomycetes</taxon>
        <taxon>Xylariomycetidae</taxon>
        <taxon>Xylariales</taxon>
        <taxon>Hypoxylaceae</taxon>
        <taxon>Daldinia</taxon>
    </lineage>
</organism>
<feature type="compositionally biased region" description="Basic and acidic residues" evidence="2">
    <location>
        <begin position="266"/>
        <end position="285"/>
    </location>
</feature>
<proteinExistence type="predicted"/>